<evidence type="ECO:0000313" key="2">
    <source>
        <dbReference type="Proteomes" id="UP001227268"/>
    </source>
</evidence>
<comment type="caution">
    <text evidence="1">The sequence shown here is derived from an EMBL/GenBank/DDBJ whole genome shotgun (WGS) entry which is preliminary data.</text>
</comment>
<name>A0ACC2VXS5_9TREE</name>
<accession>A0ACC2VXS5</accession>
<gene>
    <name evidence="1" type="ORF">QFC21_002373</name>
</gene>
<sequence length="837" mass="93929">MRSRLTGHLSAYKARGEILDVCSPFSRIPPSFQKSNVVQLTFQGQYSTRAHPNTRSSKRSVTAISGTRSFPKARDARFTSVQNEKWLEFDLNDDFIPEQVRSSGWRIKVLDIAHVVSHVDGERLHKALREFHKARGKLDRQKKDVPQADSATRLVKTFEDVQLRAEKKFQAEAQRDVDQLTTEEANLRRDVALALDQLQNLQNVPQNTSETHEQEVPSTSEPVKVNERLEPVKVEGISQIQLDAADTAQKVQLKRFQSENTLAWIQGKRLQHAIAWAEENAQSKRKLVIVAHPVQAGKELISDGTVRKFQFYLSGESPHASVSDVESAKAEYANALERQRFLSLELDAEDGAIIIHKPARPPPVVLQPQAQLVPESAISEHMAVIADVASLPQEERPPASESKAGLPASVVLPDVQIPDPVSQTVLADKAPKHGEPRTGLFASVQRVYARVVSALTNPWKTVVQLVKRKRKIAATVVRSSVVDDDVKTPNLRDDLHTPMLSKRSTAEKVATLLKPKKESGFLRFMKSHQATVNAKAGQFVESTDWASMGFQNYGHWLATRLDKPITPRESAYIDQLLSAPRNSPFIRKRHRQAWRSYIADLGRDHARYASEVTDSRVIVHLEEILPTRTTGAEELSANSTTQQGFTLQQQQAVDLFTSLQYTEKKVLEVHTDGSFHEKQGEPSQSGGGILIKTEPNEIREVCYMGAMMHDPSEAEMGAIYRGLQILRDTLQSSGKPTDMPRYQRVLIATDSIQVLEALCGYSVWYTELRKMTRMAALCRMEAYDIVQENSDIDRIDFVWLPRLTHGNADADFLARAGRLSGFNFINDDRASTSDLRT</sequence>
<protein>
    <submittedName>
        <fullName evidence="1">Uncharacterized protein</fullName>
    </submittedName>
</protein>
<dbReference type="Proteomes" id="UP001227268">
    <property type="component" value="Unassembled WGS sequence"/>
</dbReference>
<dbReference type="EMBL" id="JASBWT010000006">
    <property type="protein sequence ID" value="KAJ9103910.1"/>
    <property type="molecule type" value="Genomic_DNA"/>
</dbReference>
<evidence type="ECO:0000313" key="1">
    <source>
        <dbReference type="EMBL" id="KAJ9103910.1"/>
    </source>
</evidence>
<organism evidence="1 2">
    <name type="scientific">Naganishia friedmannii</name>
    <dbReference type="NCBI Taxonomy" id="89922"/>
    <lineage>
        <taxon>Eukaryota</taxon>
        <taxon>Fungi</taxon>
        <taxon>Dikarya</taxon>
        <taxon>Basidiomycota</taxon>
        <taxon>Agaricomycotina</taxon>
        <taxon>Tremellomycetes</taxon>
        <taxon>Filobasidiales</taxon>
        <taxon>Filobasidiaceae</taxon>
        <taxon>Naganishia</taxon>
    </lineage>
</organism>
<keyword evidence="2" id="KW-1185">Reference proteome</keyword>
<reference evidence="1" key="1">
    <citation type="submission" date="2023-04" db="EMBL/GenBank/DDBJ databases">
        <title>Draft Genome sequencing of Naganishia species isolated from polar environments using Oxford Nanopore Technology.</title>
        <authorList>
            <person name="Leo P."/>
            <person name="Venkateswaran K."/>
        </authorList>
    </citation>
    <scope>NUCLEOTIDE SEQUENCE</scope>
    <source>
        <strain evidence="1">MNA-CCFEE 5423</strain>
    </source>
</reference>
<proteinExistence type="predicted"/>